<dbReference type="Pfam" id="PF00135">
    <property type="entry name" value="COesterase"/>
    <property type="match status" value="1"/>
</dbReference>
<name>H5TGJ7_GORO1</name>
<dbReference type="InterPro" id="IPR019826">
    <property type="entry name" value="Carboxylesterase_B_AS"/>
</dbReference>
<feature type="active site" description="Charge relay system" evidence="3">
    <location>
        <position position="417"/>
    </location>
</feature>
<dbReference type="PROSITE" id="PS00122">
    <property type="entry name" value="CARBOXYLESTERASE_B_1"/>
    <property type="match status" value="1"/>
</dbReference>
<dbReference type="GO" id="GO:0004104">
    <property type="term" value="F:cholinesterase activity"/>
    <property type="evidence" value="ECO:0007669"/>
    <property type="project" value="InterPro"/>
</dbReference>
<proteinExistence type="inferred from homology"/>
<gene>
    <name evidence="6" type="ORF">GOOTI_019_00020</name>
</gene>
<dbReference type="InterPro" id="IPR019819">
    <property type="entry name" value="Carboxylesterase_B_CS"/>
</dbReference>
<evidence type="ECO:0000256" key="1">
    <source>
        <dbReference type="ARBA" id="ARBA00005964"/>
    </source>
</evidence>
<organism evidence="6 7">
    <name type="scientific">Gordonia otitidis (strain DSM 44809 / CCUG 52243 / JCM 12355 / NBRC 100426 / IFM 10032)</name>
    <dbReference type="NCBI Taxonomy" id="1108044"/>
    <lineage>
        <taxon>Bacteria</taxon>
        <taxon>Bacillati</taxon>
        <taxon>Actinomycetota</taxon>
        <taxon>Actinomycetes</taxon>
        <taxon>Mycobacteriales</taxon>
        <taxon>Gordoniaceae</taxon>
        <taxon>Gordonia</taxon>
    </lineage>
</organism>
<dbReference type="PROSITE" id="PS00941">
    <property type="entry name" value="CARBOXYLESTERASE_B_2"/>
    <property type="match status" value="1"/>
</dbReference>
<dbReference type="InterPro" id="IPR000997">
    <property type="entry name" value="Cholinesterase"/>
</dbReference>
<comment type="caution">
    <text evidence="6">The sequence shown here is derived from an EMBL/GenBank/DDBJ whole genome shotgun (WGS) entry which is preliminary data.</text>
</comment>
<dbReference type="InterPro" id="IPR029058">
    <property type="entry name" value="AB_hydrolase_fold"/>
</dbReference>
<feature type="domain" description="Carboxylesterase type B" evidence="5">
    <location>
        <begin position="13"/>
        <end position="494"/>
    </location>
</feature>
<protein>
    <recommendedName>
        <fullName evidence="4">Carboxylic ester hydrolase</fullName>
        <ecNumber evidence="4">3.1.1.-</ecNumber>
    </recommendedName>
</protein>
<evidence type="ECO:0000256" key="2">
    <source>
        <dbReference type="ARBA" id="ARBA00022801"/>
    </source>
</evidence>
<evidence type="ECO:0000259" key="5">
    <source>
        <dbReference type="Pfam" id="PF00135"/>
    </source>
</evidence>
<keyword evidence="7" id="KW-1185">Reference proteome</keyword>
<evidence type="ECO:0000256" key="3">
    <source>
        <dbReference type="PIRSR" id="PIRSR600997-1"/>
    </source>
</evidence>
<dbReference type="SUPFAM" id="SSF53474">
    <property type="entry name" value="alpha/beta-Hydrolases"/>
    <property type="match status" value="1"/>
</dbReference>
<sequence length="515" mass="54497">MHAVSGATTYRGLATRGVDTWCGIRYAQAPIGALRWRRARMLEPEAGTISATAFGAVSPQEPNPGVPLPSGAVHSEDCLFLNVFSPAGAAAENRRRPVMVWVHGGAYVFGASSQPLYDGAHLASTQDIVVVTVNYRLGALGFADLGAPDGTTSGGRYESNAALSDVLAALRWVADTIDAFGGDPDNVTVAGESAGGGIVTTLVTMPAARGLFHRAIAQSSPVTSVYDRARAAYVAERLPAALGGGSGDVESFAAADTDDVVAATMKAFAGVPESRPGTIAFAPVVDGDLVPRHPVDVYRDGESLPVPLLIGTNRDEASLFKLMKSPLMPITEPAIMQMFTAIATEYPEVSLPTPERVAAAYPGTKPKSLGLGVARDIAFRMPTVWAAEGHAAVAPVHLYRFDWTTTLLRLMRIGASHATELPYLFGYLPTGKAGFQFWLGGRRTGERVAADMQARWGAFIRDGDPNSGLDSSAPVWPAFVSDRRATLVIDADDRVVDDLDADLRTAWGDEVLGFR</sequence>
<dbReference type="InterPro" id="IPR050309">
    <property type="entry name" value="Type-B_Carboxylest/Lipase"/>
</dbReference>
<dbReference type="PRINTS" id="PR00878">
    <property type="entry name" value="CHOLNESTRASE"/>
</dbReference>
<accession>H5TGJ7</accession>
<keyword evidence="2 4" id="KW-0378">Hydrolase</keyword>
<evidence type="ECO:0000313" key="7">
    <source>
        <dbReference type="Proteomes" id="UP000005038"/>
    </source>
</evidence>
<dbReference type="AlphaFoldDB" id="H5TGJ7"/>
<dbReference type="Proteomes" id="UP000005038">
    <property type="component" value="Unassembled WGS sequence"/>
</dbReference>
<dbReference type="EC" id="3.1.1.-" evidence="4"/>
<dbReference type="ESTHER" id="9acto-h5tgj7">
    <property type="family name" value="Carb_B_Bacteria"/>
</dbReference>
<dbReference type="EMBL" id="BAFB01000019">
    <property type="protein sequence ID" value="GAB32606.1"/>
    <property type="molecule type" value="Genomic_DNA"/>
</dbReference>
<evidence type="ECO:0000256" key="4">
    <source>
        <dbReference type="RuleBase" id="RU361235"/>
    </source>
</evidence>
<dbReference type="InterPro" id="IPR002018">
    <property type="entry name" value="CarbesteraseB"/>
</dbReference>
<dbReference type="STRING" id="1108044.GOOTI_019_00020"/>
<dbReference type="Gene3D" id="3.40.50.1820">
    <property type="entry name" value="alpha/beta hydrolase"/>
    <property type="match status" value="1"/>
</dbReference>
<dbReference type="PANTHER" id="PTHR11559">
    <property type="entry name" value="CARBOXYLESTERASE"/>
    <property type="match status" value="1"/>
</dbReference>
<reference evidence="6" key="1">
    <citation type="submission" date="2012-02" db="EMBL/GenBank/DDBJ databases">
        <title>Whole genome shotgun sequence of Gordonia otitidis NBRC 100426.</title>
        <authorList>
            <person name="Yoshida I."/>
            <person name="Hosoyama A."/>
            <person name="Tsuchikane K."/>
            <person name="Katsumata H."/>
            <person name="Yamazaki S."/>
            <person name="Fujita N."/>
        </authorList>
    </citation>
    <scope>NUCLEOTIDE SEQUENCE [LARGE SCALE GENOMIC DNA]</scope>
    <source>
        <strain evidence="6">NBRC 100426</strain>
    </source>
</reference>
<feature type="active site" description="Acyl-ester intermediate" evidence="3">
    <location>
        <position position="193"/>
    </location>
</feature>
<feature type="active site" description="Charge relay system" evidence="3">
    <location>
        <position position="316"/>
    </location>
</feature>
<comment type="similarity">
    <text evidence="1 4">Belongs to the type-B carboxylesterase/lipase family.</text>
</comment>
<evidence type="ECO:0000313" key="6">
    <source>
        <dbReference type="EMBL" id="GAB32606.1"/>
    </source>
</evidence>